<dbReference type="Pfam" id="PF08241">
    <property type="entry name" value="Methyltransf_11"/>
    <property type="match status" value="1"/>
</dbReference>
<dbReference type="STRING" id="1334629.MFUL124B02_16360"/>
<dbReference type="Proteomes" id="UP000321514">
    <property type="component" value="Unassembled WGS sequence"/>
</dbReference>
<reference evidence="2 3" key="1">
    <citation type="submission" date="2019-07" db="EMBL/GenBank/DDBJ databases">
        <title>Whole genome shotgun sequence of Myxococcus fulvus NBRC 100333.</title>
        <authorList>
            <person name="Hosoyama A."/>
            <person name="Uohara A."/>
            <person name="Ohji S."/>
            <person name="Ichikawa N."/>
        </authorList>
    </citation>
    <scope>NUCLEOTIDE SEQUENCE [LARGE SCALE GENOMIC DNA]</scope>
    <source>
        <strain evidence="2 3">NBRC 100333</strain>
    </source>
</reference>
<dbReference type="OrthoDB" id="9770485at2"/>
<dbReference type="SUPFAM" id="SSF53335">
    <property type="entry name" value="S-adenosyl-L-methionine-dependent methyltransferases"/>
    <property type="match status" value="1"/>
</dbReference>
<protein>
    <recommendedName>
        <fullName evidence="1">Methyltransferase type 11 domain-containing protein</fullName>
    </recommendedName>
</protein>
<evidence type="ECO:0000313" key="2">
    <source>
        <dbReference type="EMBL" id="GEN08653.1"/>
    </source>
</evidence>
<dbReference type="AlphaFoldDB" id="A0A511T4W3"/>
<dbReference type="GO" id="GO:0008757">
    <property type="term" value="F:S-adenosylmethionine-dependent methyltransferase activity"/>
    <property type="evidence" value="ECO:0007669"/>
    <property type="project" value="InterPro"/>
</dbReference>
<dbReference type="PANTHER" id="PTHR43591">
    <property type="entry name" value="METHYLTRANSFERASE"/>
    <property type="match status" value="1"/>
</dbReference>
<name>A0A511T4W3_MYXFU</name>
<accession>A0A511T4W3</accession>
<sequence>MESTEEGRRLLAQEGASGYVRTLLGSTGLVTGTRALDAGCGPGGISETMADLVGPTGQVTGVDLNEDRLREASLRNAHRPWLRFHQADIRRTGLPDASVDYVWSQYVFEYLPDRPVALAELMRVTRPGGKVVVSDIDGLGFQNWPFSDALRDGTQRIVDALATRGFDLHVGRKLFSEFREAGLVDVKVHLLPFYLVAGAADARLMRDWEVRFAALAPVAAPAFGGMEPYQAHCRDFLAMLADPAGLKYAVTLVTEGTRP</sequence>
<dbReference type="Gene3D" id="3.40.50.150">
    <property type="entry name" value="Vaccinia Virus protein VP39"/>
    <property type="match status" value="1"/>
</dbReference>
<dbReference type="EMBL" id="BJXR01000030">
    <property type="protein sequence ID" value="GEN08653.1"/>
    <property type="molecule type" value="Genomic_DNA"/>
</dbReference>
<proteinExistence type="predicted"/>
<dbReference type="CDD" id="cd02440">
    <property type="entry name" value="AdoMet_MTases"/>
    <property type="match status" value="1"/>
</dbReference>
<comment type="caution">
    <text evidence="2">The sequence shown here is derived from an EMBL/GenBank/DDBJ whole genome shotgun (WGS) entry which is preliminary data.</text>
</comment>
<feature type="domain" description="Methyltransferase type 11" evidence="1">
    <location>
        <begin position="36"/>
        <end position="133"/>
    </location>
</feature>
<evidence type="ECO:0000259" key="1">
    <source>
        <dbReference type="Pfam" id="PF08241"/>
    </source>
</evidence>
<gene>
    <name evidence="2" type="ORF">MFU01_36900</name>
</gene>
<dbReference type="PANTHER" id="PTHR43591:SF109">
    <property type="entry name" value="METHYLTRANSFERASE TYPE 11 DOMAIN-CONTAINING PROTEIN"/>
    <property type="match status" value="1"/>
</dbReference>
<dbReference type="InterPro" id="IPR029063">
    <property type="entry name" value="SAM-dependent_MTases_sf"/>
</dbReference>
<dbReference type="InterPro" id="IPR013216">
    <property type="entry name" value="Methyltransf_11"/>
</dbReference>
<evidence type="ECO:0000313" key="3">
    <source>
        <dbReference type="Proteomes" id="UP000321514"/>
    </source>
</evidence>
<organism evidence="2 3">
    <name type="scientific">Myxococcus fulvus</name>
    <dbReference type="NCBI Taxonomy" id="33"/>
    <lineage>
        <taxon>Bacteria</taxon>
        <taxon>Pseudomonadati</taxon>
        <taxon>Myxococcota</taxon>
        <taxon>Myxococcia</taxon>
        <taxon>Myxococcales</taxon>
        <taxon>Cystobacterineae</taxon>
        <taxon>Myxococcaceae</taxon>
        <taxon>Myxococcus</taxon>
    </lineage>
</organism>